<keyword evidence="4" id="KW-1185">Reference proteome</keyword>
<evidence type="ECO:0000313" key="3">
    <source>
        <dbReference type="EMBL" id="OOF96493.1"/>
    </source>
</evidence>
<dbReference type="STRING" id="602072.A0A1R3RPT3"/>
<dbReference type="Proteomes" id="UP000188318">
    <property type="component" value="Unassembled WGS sequence"/>
</dbReference>
<dbReference type="InterPro" id="IPR001763">
    <property type="entry name" value="Rhodanese-like_dom"/>
</dbReference>
<dbReference type="SMART" id="SM00450">
    <property type="entry name" value="RHOD"/>
    <property type="match status" value="1"/>
</dbReference>
<dbReference type="VEuPathDB" id="FungiDB:ASPCADRAFT_144983"/>
<dbReference type="OMA" id="ALYWERT"/>
<dbReference type="EMBL" id="KV907498">
    <property type="protein sequence ID" value="OOF96493.1"/>
    <property type="molecule type" value="Genomic_DNA"/>
</dbReference>
<evidence type="ECO:0000259" key="2">
    <source>
        <dbReference type="PROSITE" id="PS50206"/>
    </source>
</evidence>
<protein>
    <recommendedName>
        <fullName evidence="2">Rhodanese domain-containing protein</fullName>
    </recommendedName>
</protein>
<dbReference type="AlphaFoldDB" id="A0A1R3RPT3"/>
<feature type="signal peptide" evidence="1">
    <location>
        <begin position="1"/>
        <end position="28"/>
    </location>
</feature>
<feature type="chain" id="PRO_5012932732" description="Rhodanese domain-containing protein" evidence="1">
    <location>
        <begin position="29"/>
        <end position="617"/>
    </location>
</feature>
<sequence length="617" mass="66212">MPVLQGHPLNRIYHYGLLTFSLLRLSAAGTSEPATSSTGYTYGQSVPVTCLNRTIDSGEHITDNLGKLQYIPFPTCNETSLPLTLHYGIPETLNCTIAALPDDLYHLLEYYVHSDVPMTCRVPSAPLANQQIGDDDNGPAYTPITFAVQGTLQLSHLHLWTDLNVLVHSIGDSSQGERKKKSGEGDGGYVVAGTAYSVPEFDGVGNGKGGKAGDGDGEGVVEAAREPWTAGHGTKVVRGEPLTFSLSVRWVEGGRGIGWPALRGEVEEGKRGGGGGWFSRVVFFGLAASVGALGALYWERSGRGRGGRDGILGVPVRGKGGVVGFGNGNGGRVNGYGGYAGAGGSAGENQPFYPPITSPLRRPHPILIQHRRQRPQRRRQIHPLHRLDRHLPTQCRTQLQVGPAHRGPHVLGFCGGSDIAGDGEVVIMEGAVAGRAFVSGGSGAAGGVQVECVEDLVESSRPLPLTPSIIRAAIGKMSSITIATLPRISRDALSALLLSTSSPSKLAVIDVRDSDHVGGHILTSTWVPSSSLDYRLPELIRTLQDKEKVVFHCALSQQRGPSAALRYARERERVLGQEESKKQEVFVLEGGFVQWQEKYGKDVRLTEAYVEDIWREY</sequence>
<dbReference type="PANTHER" id="PTHR40368">
    <property type="entry name" value="YALI0F14399P"/>
    <property type="match status" value="1"/>
</dbReference>
<reference evidence="4" key="1">
    <citation type="journal article" date="2017" name="Genome Biol.">
        <title>Comparative genomics reveals high biological diversity and specific adaptations in the industrially and medically important fungal genus Aspergillus.</title>
        <authorList>
            <person name="de Vries R.P."/>
            <person name="Riley R."/>
            <person name="Wiebenga A."/>
            <person name="Aguilar-Osorio G."/>
            <person name="Amillis S."/>
            <person name="Uchima C.A."/>
            <person name="Anderluh G."/>
            <person name="Asadollahi M."/>
            <person name="Askin M."/>
            <person name="Barry K."/>
            <person name="Battaglia E."/>
            <person name="Bayram O."/>
            <person name="Benocci T."/>
            <person name="Braus-Stromeyer S.A."/>
            <person name="Caldana C."/>
            <person name="Canovas D."/>
            <person name="Cerqueira G.C."/>
            <person name="Chen F."/>
            <person name="Chen W."/>
            <person name="Choi C."/>
            <person name="Clum A."/>
            <person name="Dos Santos R.A."/>
            <person name="Damasio A.R."/>
            <person name="Diallinas G."/>
            <person name="Emri T."/>
            <person name="Fekete E."/>
            <person name="Flipphi M."/>
            <person name="Freyberg S."/>
            <person name="Gallo A."/>
            <person name="Gournas C."/>
            <person name="Habgood R."/>
            <person name="Hainaut M."/>
            <person name="Harispe M.L."/>
            <person name="Henrissat B."/>
            <person name="Hilden K.S."/>
            <person name="Hope R."/>
            <person name="Hossain A."/>
            <person name="Karabika E."/>
            <person name="Karaffa L."/>
            <person name="Karanyi Z."/>
            <person name="Krasevec N."/>
            <person name="Kuo A."/>
            <person name="Kusch H."/>
            <person name="LaButti K."/>
            <person name="Lagendijk E.L."/>
            <person name="Lapidus A."/>
            <person name="Levasseur A."/>
            <person name="Lindquist E."/>
            <person name="Lipzen A."/>
            <person name="Logrieco A.F."/>
            <person name="MacCabe A."/>
            <person name="Maekelae M.R."/>
            <person name="Malavazi I."/>
            <person name="Melin P."/>
            <person name="Meyer V."/>
            <person name="Mielnichuk N."/>
            <person name="Miskei M."/>
            <person name="Molnar A.P."/>
            <person name="Mule G."/>
            <person name="Ngan C.Y."/>
            <person name="Orejas M."/>
            <person name="Orosz E."/>
            <person name="Ouedraogo J.P."/>
            <person name="Overkamp K.M."/>
            <person name="Park H.-S."/>
            <person name="Perrone G."/>
            <person name="Piumi F."/>
            <person name="Punt P.J."/>
            <person name="Ram A.F."/>
            <person name="Ramon A."/>
            <person name="Rauscher S."/>
            <person name="Record E."/>
            <person name="Riano-Pachon D.M."/>
            <person name="Robert V."/>
            <person name="Roehrig J."/>
            <person name="Ruller R."/>
            <person name="Salamov A."/>
            <person name="Salih N.S."/>
            <person name="Samson R.A."/>
            <person name="Sandor E."/>
            <person name="Sanguinetti M."/>
            <person name="Schuetze T."/>
            <person name="Sepcic K."/>
            <person name="Shelest E."/>
            <person name="Sherlock G."/>
            <person name="Sophianopoulou V."/>
            <person name="Squina F.M."/>
            <person name="Sun H."/>
            <person name="Susca A."/>
            <person name="Todd R.B."/>
            <person name="Tsang A."/>
            <person name="Unkles S.E."/>
            <person name="van de Wiele N."/>
            <person name="van Rossen-Uffink D."/>
            <person name="Oliveira J.V."/>
            <person name="Vesth T.C."/>
            <person name="Visser J."/>
            <person name="Yu J.-H."/>
            <person name="Zhou M."/>
            <person name="Andersen M.R."/>
            <person name="Archer D.B."/>
            <person name="Baker S.E."/>
            <person name="Benoit I."/>
            <person name="Brakhage A.A."/>
            <person name="Braus G.H."/>
            <person name="Fischer R."/>
            <person name="Frisvad J.C."/>
            <person name="Goldman G.H."/>
            <person name="Houbraken J."/>
            <person name="Oakley B."/>
            <person name="Pocsi I."/>
            <person name="Scazzocchio C."/>
            <person name="Seiboth B."/>
            <person name="vanKuyk P.A."/>
            <person name="Wortman J."/>
            <person name="Dyer P.S."/>
            <person name="Grigoriev I.V."/>
        </authorList>
    </citation>
    <scope>NUCLEOTIDE SEQUENCE [LARGE SCALE GENOMIC DNA]</scope>
    <source>
        <strain evidence="4">ITEM 5010</strain>
    </source>
</reference>
<dbReference type="Gene3D" id="3.40.250.10">
    <property type="entry name" value="Rhodanese-like domain"/>
    <property type="match status" value="1"/>
</dbReference>
<gene>
    <name evidence="3" type="ORF">ASPCADRAFT_144983</name>
</gene>
<dbReference type="OrthoDB" id="18530at2759"/>
<proteinExistence type="predicted"/>
<name>A0A1R3RPT3_ASPC5</name>
<accession>A0A1R3RPT3</accession>
<dbReference type="Pfam" id="PF00581">
    <property type="entry name" value="Rhodanese"/>
    <property type="match status" value="1"/>
</dbReference>
<keyword evidence="1" id="KW-0732">Signal</keyword>
<organism evidence="3 4">
    <name type="scientific">Aspergillus carbonarius (strain ITEM 5010)</name>
    <dbReference type="NCBI Taxonomy" id="602072"/>
    <lineage>
        <taxon>Eukaryota</taxon>
        <taxon>Fungi</taxon>
        <taxon>Dikarya</taxon>
        <taxon>Ascomycota</taxon>
        <taxon>Pezizomycotina</taxon>
        <taxon>Eurotiomycetes</taxon>
        <taxon>Eurotiomycetidae</taxon>
        <taxon>Eurotiales</taxon>
        <taxon>Aspergillaceae</taxon>
        <taxon>Aspergillus</taxon>
        <taxon>Aspergillus subgen. Circumdati</taxon>
    </lineage>
</organism>
<dbReference type="SUPFAM" id="SSF52821">
    <property type="entry name" value="Rhodanese/Cell cycle control phosphatase"/>
    <property type="match status" value="1"/>
</dbReference>
<dbReference type="PROSITE" id="PS50206">
    <property type="entry name" value="RHODANESE_3"/>
    <property type="match status" value="1"/>
</dbReference>
<dbReference type="FunFam" id="3.40.250.10:FF:000050">
    <property type="entry name" value="Dual specificity phosphatase, putative"/>
    <property type="match status" value="1"/>
</dbReference>
<dbReference type="InterPro" id="IPR036873">
    <property type="entry name" value="Rhodanese-like_dom_sf"/>
</dbReference>
<evidence type="ECO:0000256" key="1">
    <source>
        <dbReference type="SAM" id="SignalP"/>
    </source>
</evidence>
<dbReference type="PANTHER" id="PTHR40368:SF1">
    <property type="entry name" value="YALI0F14399P"/>
    <property type="match status" value="1"/>
</dbReference>
<evidence type="ECO:0000313" key="4">
    <source>
        <dbReference type="Proteomes" id="UP000188318"/>
    </source>
</evidence>
<feature type="domain" description="Rhodanese" evidence="2">
    <location>
        <begin position="502"/>
        <end position="604"/>
    </location>
</feature>